<dbReference type="PROSITE" id="PS51257">
    <property type="entry name" value="PROKAR_LIPOPROTEIN"/>
    <property type="match status" value="1"/>
</dbReference>
<dbReference type="GO" id="GO:0016740">
    <property type="term" value="F:transferase activity"/>
    <property type="evidence" value="ECO:0007669"/>
    <property type="project" value="UniProtKB-KW"/>
</dbReference>
<dbReference type="Proteomes" id="UP000383971">
    <property type="component" value="Unassembled WGS sequence"/>
</dbReference>
<sequence length="62" mass="7183">MFLSRVFRSYRRCLLPWRRLTFLPLALFVVACSSVRPPPLPSQRTSHTPAAESPRNGKRPLF</sequence>
<dbReference type="EMBL" id="CABPSE010000003">
    <property type="protein sequence ID" value="VVD81548.1"/>
    <property type="molecule type" value="Genomic_DNA"/>
</dbReference>
<feature type="region of interest" description="Disordered" evidence="1">
    <location>
        <begin position="37"/>
        <end position="62"/>
    </location>
</feature>
<dbReference type="EC" id="2.7.8.-" evidence="2"/>
<evidence type="ECO:0000256" key="1">
    <source>
        <dbReference type="SAM" id="MobiDB-lite"/>
    </source>
</evidence>
<gene>
    <name evidence="2" type="primary">clsC</name>
    <name evidence="2" type="ORF">PCO31111_01138</name>
</gene>
<reference evidence="2 3" key="1">
    <citation type="submission" date="2019-08" db="EMBL/GenBank/DDBJ databases">
        <authorList>
            <person name="Peeters C."/>
        </authorList>
    </citation>
    <scope>NUCLEOTIDE SEQUENCE [LARGE SCALE GENOMIC DNA]</scope>
    <source>
        <strain evidence="2 3">LMG 31111</strain>
    </source>
</reference>
<organism evidence="2 3">
    <name type="scientific">Pandoraea communis</name>
    <dbReference type="NCBI Taxonomy" id="2508297"/>
    <lineage>
        <taxon>Bacteria</taxon>
        <taxon>Pseudomonadati</taxon>
        <taxon>Pseudomonadota</taxon>
        <taxon>Betaproteobacteria</taxon>
        <taxon>Burkholderiales</taxon>
        <taxon>Burkholderiaceae</taxon>
        <taxon>Pandoraea</taxon>
    </lineage>
</organism>
<accession>A0A5E4T4R1</accession>
<evidence type="ECO:0000313" key="2">
    <source>
        <dbReference type="EMBL" id="VVD81548.1"/>
    </source>
</evidence>
<dbReference type="AlphaFoldDB" id="A0A5E4T4R1"/>
<name>A0A5E4T4R1_9BURK</name>
<proteinExistence type="predicted"/>
<keyword evidence="2" id="KW-0808">Transferase</keyword>
<keyword evidence="3" id="KW-1185">Reference proteome</keyword>
<protein>
    <submittedName>
        <fullName evidence="2">Cardiolipin synthase C</fullName>
        <ecNumber evidence="2">2.7.8.-</ecNumber>
    </submittedName>
</protein>
<evidence type="ECO:0000313" key="3">
    <source>
        <dbReference type="Proteomes" id="UP000383971"/>
    </source>
</evidence>